<keyword evidence="4" id="KW-1185">Reference proteome</keyword>
<dbReference type="EMBL" id="MK373772">
    <property type="protein sequence ID" value="QBQ76671.1"/>
    <property type="molecule type" value="Genomic_DNA"/>
</dbReference>
<evidence type="ECO:0000256" key="1">
    <source>
        <dbReference type="SAM" id="MobiDB-lite"/>
    </source>
</evidence>
<protein>
    <submittedName>
        <fullName evidence="3">Putative exonuclease</fullName>
    </submittedName>
</protein>
<organism evidence="3 4">
    <name type="scientific">Escherichia phage PTXU04</name>
    <dbReference type="NCBI Taxonomy" id="2508206"/>
    <lineage>
        <taxon>Viruses</taxon>
        <taxon>Duplodnaviria</taxon>
        <taxon>Heunggongvirae</taxon>
        <taxon>Uroviricota</taxon>
        <taxon>Caudoviricetes</taxon>
        <taxon>Xuquatrovirus</taxon>
        <taxon>Xuquatrovirus PTXU04</taxon>
    </lineage>
</organism>
<proteinExistence type="predicted"/>
<dbReference type="Gene3D" id="3.30.420.10">
    <property type="entry name" value="Ribonuclease H-like superfamily/Ribonuclease H"/>
    <property type="match status" value="1"/>
</dbReference>
<feature type="domain" description="3'-5' exoribonuclease Rv2179c-like" evidence="2">
    <location>
        <begin position="5"/>
        <end position="177"/>
    </location>
</feature>
<dbReference type="GO" id="GO:0003676">
    <property type="term" value="F:nucleic acid binding"/>
    <property type="evidence" value="ECO:0007669"/>
    <property type="project" value="InterPro"/>
</dbReference>
<dbReference type="GO" id="GO:0004527">
    <property type="term" value="F:exonuclease activity"/>
    <property type="evidence" value="ECO:0007669"/>
    <property type="project" value="UniProtKB-KW"/>
</dbReference>
<sequence length="209" mass="24122">MSNIHVMADVENLSVEPNGPILTIGLVAFDITSGEIVAEFYERMDRNLAQKYGTPSLSTLKWWESQDEAARAEAYNGTSDPRNVARSLREWFYKYNLGNSGIWGNGSVMDIAQLEWWLRQTNPVISTYGHQYPWKYWNIYDMRTIMMLAGMQMPRTRPAHIQYHNALHDARYQVEWVCKAYAKLNNKPALPPQSQDVWPPDVDSFISAD</sequence>
<dbReference type="Proteomes" id="UP000307461">
    <property type="component" value="Segment"/>
</dbReference>
<dbReference type="InterPro" id="IPR036397">
    <property type="entry name" value="RNaseH_sf"/>
</dbReference>
<accession>A0A482MRP2</accession>
<name>A0A482MRP2_9CAUD</name>
<dbReference type="InterPro" id="IPR033390">
    <property type="entry name" value="Rv2179c-like"/>
</dbReference>
<evidence type="ECO:0000313" key="4">
    <source>
        <dbReference type="Proteomes" id="UP000307461"/>
    </source>
</evidence>
<gene>
    <name evidence="3" type="ORF">PTXU04_00057</name>
</gene>
<keyword evidence="3" id="KW-0269">Exonuclease</keyword>
<reference evidence="3 4" key="1">
    <citation type="submission" date="2019-01" db="EMBL/GenBank/DDBJ databases">
        <title>Still something new to discover - new insights into E. coli phage diversity and taxonomy.</title>
        <authorList>
            <person name="Korf I.H.E."/>
            <person name="Adriaennsens E."/>
            <person name="Dreiseikelmann B."/>
            <person name="Kropinski A."/>
            <person name="Nimtz M."/>
            <person name="Meier-Kolthoff J.P."/>
            <person name="Rohde M."/>
            <person name="van Raaij M."/>
            <person name="Wittmann J."/>
        </authorList>
    </citation>
    <scope>NUCLEOTIDE SEQUENCE [LARGE SCALE GENOMIC DNA]</scope>
</reference>
<dbReference type="InterPro" id="IPR012337">
    <property type="entry name" value="RNaseH-like_sf"/>
</dbReference>
<dbReference type="SUPFAM" id="SSF53098">
    <property type="entry name" value="Ribonuclease H-like"/>
    <property type="match status" value="1"/>
</dbReference>
<dbReference type="Pfam" id="PF16473">
    <property type="entry name" value="Rv2179c-like"/>
    <property type="match status" value="1"/>
</dbReference>
<evidence type="ECO:0000313" key="3">
    <source>
        <dbReference type="EMBL" id="QBQ76671.1"/>
    </source>
</evidence>
<feature type="region of interest" description="Disordered" evidence="1">
    <location>
        <begin position="190"/>
        <end position="209"/>
    </location>
</feature>
<keyword evidence="3" id="KW-0378">Hydrolase</keyword>
<evidence type="ECO:0000259" key="2">
    <source>
        <dbReference type="Pfam" id="PF16473"/>
    </source>
</evidence>
<keyword evidence="3" id="KW-0540">Nuclease</keyword>